<sequence length="1024" mass="111427">MATEILQQLPQLEAMCTQLYNAQNPQDRALAEQSLRAFALSTDYVPHCRTILDVSASPYAQLMAISSLLKIISEHALSPQIKLDMRSYFLGYLESKGPGLESFVLSALIQLLCRMSKLWWSEDEAWRGLVQDAGALLDRGVEEGWGVRALLGLRLLLAAVTEFNAPAPRVSLTQHRKTAVAFPRRGPANALAEQALRLALACLSFDFVGTCLDESAEDLGTIQVPSAWRAVVEEPGTVQLFWDHYAAHEPPLSCAALECLVRLASVRRSLFGSDAARTAFLARLVEGSRDVLVDRRGLGEQANYHEFCRLLGRLKTNYQLSELVAQPAYADWIARVAEFTVRSLAGWRWSADSAFYLLSLWARLVSSLPYLKGDAPSHLAAFVPRVAEAYVTSRLDAAAAAAEQDDDDEGVPETEEQAQEQLESLPYLFRFRYEDMARALTELMDPLRRLLEGQLAWLALIVGAVLKGRGASAGAAETQEAVDGDLAARGFRLLQALALLSFLQAFRKVFIGEAAGQSTKVYGRLAQHGGPADHAAAVSLTLQKVAANLSARGDGSMGNEAVTGATLDLLKDLATGYVSARILLKLDAIDVLAAAQHRPGGLFSLPACPGASPRALRLRTTFYATLARLLFMEETAARFSSFVAPLDAQLGELAGRAARRGPGRAAARLCARRRRGPHFPAILACLEAWVDEPLVTTPLLKFVNEFALNKSQRLVFDTSSANGILLFRELSKVVCVYGRGLLRDELGTFGSGPVASSGAEASRLAPARSAPVTTDSANVYDRRYKGTWVCLSILSRALTGNYVNFGVFELYGDPALKDALGVAVRLSLAVPAEDLLAYRRLGKAYYALVDALCAGHVPLLASSDTGTFSFFVSSLETGVKSLDVAVSSQCAAAIDSLAGYYFQHTPASGGQATPGSLAIAEHIKARPELFAGLLETLLELVLFEDCTNLWSLTRPVLPLILVNEQVYGQIRARMVSRQPQDTQPHLATVFDKLMLDIQRSLEPRNRDKFTQNFTLARHDFRAHA</sequence>
<proteinExistence type="inferred from homology"/>
<evidence type="ECO:0000256" key="2">
    <source>
        <dbReference type="ARBA" id="ARBA00004496"/>
    </source>
</evidence>
<feature type="domain" description="Importin N-terminal" evidence="8">
    <location>
        <begin position="31"/>
        <end position="93"/>
    </location>
</feature>
<dbReference type="InterPro" id="IPR016024">
    <property type="entry name" value="ARM-type_fold"/>
</dbReference>
<evidence type="ECO:0000259" key="9">
    <source>
        <dbReference type="Pfam" id="PF25795"/>
    </source>
</evidence>
<dbReference type="PANTHER" id="PTHR12596">
    <property type="entry name" value="EXPORTIN 4,7-RELATED"/>
    <property type="match status" value="1"/>
</dbReference>
<dbReference type="PANTHER" id="PTHR12596:SF2">
    <property type="entry name" value="EXPORTIN-7 ISOFORM X1"/>
    <property type="match status" value="1"/>
</dbReference>
<comment type="subcellular location">
    <subcellularLocation>
        <location evidence="2">Cytoplasm</location>
    </subcellularLocation>
    <subcellularLocation>
        <location evidence="1">Nucleus</location>
    </subcellularLocation>
</comment>
<dbReference type="Pfam" id="PF03810">
    <property type="entry name" value="IBN_N"/>
    <property type="match status" value="1"/>
</dbReference>
<dbReference type="GO" id="GO:0005737">
    <property type="term" value="C:cytoplasm"/>
    <property type="evidence" value="ECO:0007669"/>
    <property type="project" value="UniProtKB-SubCell"/>
</dbReference>
<evidence type="ECO:0000256" key="3">
    <source>
        <dbReference type="ARBA" id="ARBA00009466"/>
    </source>
</evidence>
<organism evidence="10 11">
    <name type="scientific">Prototheca wickerhamii</name>
    <dbReference type="NCBI Taxonomy" id="3111"/>
    <lineage>
        <taxon>Eukaryota</taxon>
        <taxon>Viridiplantae</taxon>
        <taxon>Chlorophyta</taxon>
        <taxon>core chlorophytes</taxon>
        <taxon>Trebouxiophyceae</taxon>
        <taxon>Chlorellales</taxon>
        <taxon>Chlorellaceae</taxon>
        <taxon>Prototheca</taxon>
    </lineage>
</organism>
<dbReference type="InterPro" id="IPR011989">
    <property type="entry name" value="ARM-like"/>
</dbReference>
<keyword evidence="6" id="KW-0653">Protein transport</keyword>
<evidence type="ECO:0000256" key="5">
    <source>
        <dbReference type="ARBA" id="ARBA00022490"/>
    </source>
</evidence>
<dbReference type="GO" id="GO:0031267">
    <property type="term" value="F:small GTPase binding"/>
    <property type="evidence" value="ECO:0007669"/>
    <property type="project" value="InterPro"/>
</dbReference>
<evidence type="ECO:0000313" key="10">
    <source>
        <dbReference type="EMBL" id="KAK2077922.1"/>
    </source>
</evidence>
<dbReference type="AlphaFoldDB" id="A0AAD9IL13"/>
<evidence type="ECO:0000259" key="8">
    <source>
        <dbReference type="Pfam" id="PF03810"/>
    </source>
</evidence>
<evidence type="ECO:0000256" key="7">
    <source>
        <dbReference type="ARBA" id="ARBA00023242"/>
    </source>
</evidence>
<dbReference type="Pfam" id="PF25795">
    <property type="entry name" value="TPR_XPO7"/>
    <property type="match status" value="1"/>
</dbReference>
<evidence type="ECO:0000256" key="1">
    <source>
        <dbReference type="ARBA" id="ARBA00004123"/>
    </source>
</evidence>
<feature type="domain" description="Exportin-7/Ran-binding protein 17 TPR repeats" evidence="9">
    <location>
        <begin position="409"/>
        <end position="595"/>
    </location>
</feature>
<name>A0AAD9IL13_PROWI</name>
<dbReference type="GO" id="GO:0006611">
    <property type="term" value="P:protein export from nucleus"/>
    <property type="evidence" value="ECO:0007669"/>
    <property type="project" value="TreeGrafter"/>
</dbReference>
<dbReference type="GO" id="GO:0005643">
    <property type="term" value="C:nuclear pore"/>
    <property type="evidence" value="ECO:0007669"/>
    <property type="project" value="TreeGrafter"/>
</dbReference>
<dbReference type="FunFam" id="1.25.10.10:FF:000158">
    <property type="entry name" value="ARM repeat superfamily protein"/>
    <property type="match status" value="1"/>
</dbReference>
<protein>
    <submittedName>
        <fullName evidence="10">Uncharacterized protein</fullName>
    </submittedName>
</protein>
<dbReference type="Gene3D" id="1.25.10.10">
    <property type="entry name" value="Leucine-rich Repeat Variant"/>
    <property type="match status" value="1"/>
</dbReference>
<accession>A0AAD9IL13</accession>
<keyword evidence="7" id="KW-0539">Nucleus</keyword>
<dbReference type="SUPFAM" id="SSF48371">
    <property type="entry name" value="ARM repeat"/>
    <property type="match status" value="1"/>
</dbReference>
<evidence type="ECO:0000256" key="4">
    <source>
        <dbReference type="ARBA" id="ARBA00022448"/>
    </source>
</evidence>
<dbReference type="InterPro" id="IPR001494">
    <property type="entry name" value="Importin-beta_N"/>
</dbReference>
<reference evidence="10" key="1">
    <citation type="submission" date="2021-01" db="EMBL/GenBank/DDBJ databases">
        <authorList>
            <person name="Eckstrom K.M.E."/>
        </authorList>
    </citation>
    <scope>NUCLEOTIDE SEQUENCE</scope>
    <source>
        <strain evidence="10">UVCC 0001</strain>
    </source>
</reference>
<keyword evidence="11" id="KW-1185">Reference proteome</keyword>
<comment type="similarity">
    <text evidence="3">Belongs to the exportin family.</text>
</comment>
<keyword evidence="4" id="KW-0813">Transport</keyword>
<gene>
    <name evidence="10" type="ORF">QBZ16_003790</name>
</gene>
<dbReference type="GO" id="GO:0005049">
    <property type="term" value="F:nuclear export signal receptor activity"/>
    <property type="evidence" value="ECO:0007669"/>
    <property type="project" value="InterPro"/>
</dbReference>
<keyword evidence="5" id="KW-0963">Cytoplasm</keyword>
<evidence type="ECO:0000256" key="6">
    <source>
        <dbReference type="ARBA" id="ARBA00022927"/>
    </source>
</evidence>
<dbReference type="EMBL" id="JASFZW010000005">
    <property type="protein sequence ID" value="KAK2077922.1"/>
    <property type="molecule type" value="Genomic_DNA"/>
</dbReference>
<dbReference type="InterPro" id="IPR044189">
    <property type="entry name" value="XPO4/7-like"/>
</dbReference>
<dbReference type="InterPro" id="IPR057947">
    <property type="entry name" value="TPR_XPO7/RBP17"/>
</dbReference>
<evidence type="ECO:0000313" key="11">
    <source>
        <dbReference type="Proteomes" id="UP001255856"/>
    </source>
</evidence>
<comment type="caution">
    <text evidence="10">The sequence shown here is derived from an EMBL/GenBank/DDBJ whole genome shotgun (WGS) entry which is preliminary data.</text>
</comment>
<dbReference type="Proteomes" id="UP001255856">
    <property type="component" value="Unassembled WGS sequence"/>
</dbReference>